<feature type="transmembrane region" description="Helical" evidence="1">
    <location>
        <begin position="53"/>
        <end position="71"/>
    </location>
</feature>
<evidence type="ECO:0000256" key="1">
    <source>
        <dbReference type="SAM" id="Phobius"/>
    </source>
</evidence>
<keyword evidence="1" id="KW-0812">Transmembrane</keyword>
<proteinExistence type="predicted"/>
<protein>
    <submittedName>
        <fullName evidence="2">Uncharacterized protein</fullName>
    </submittedName>
</protein>
<sequence length="85" mass="10221">MQFLRDREKMRCEWCRVREPGKMPLSAISSLTHGQFQQAALERSMNTRFRSTLRRYSVPEFYLWIVIFILMNSVKRKGKVIAMTY</sequence>
<dbReference type="EMBL" id="CP012747">
    <property type="protein sequence ID" value="ALL68857.1"/>
    <property type="molecule type" value="Genomic_DNA"/>
</dbReference>
<gene>
    <name evidence="2" type="ORF">K788_0000134</name>
</gene>
<reference evidence="2 3" key="1">
    <citation type="journal article" date="2014" name="Genome Announc.">
        <title>Draft Genome Sequence of the Haloacid-Degrading Burkholderia caribensis Strain MBA4.</title>
        <authorList>
            <person name="Pan Y."/>
            <person name="Kong K.F."/>
            <person name="Tsang J.S."/>
        </authorList>
    </citation>
    <scope>NUCLEOTIDE SEQUENCE [LARGE SCALE GENOMIC DNA]</scope>
    <source>
        <strain evidence="2 3">MBA4</strain>
    </source>
</reference>
<organism evidence="2 3">
    <name type="scientific">Paraburkholderia caribensis MBA4</name>
    <dbReference type="NCBI Taxonomy" id="1323664"/>
    <lineage>
        <taxon>Bacteria</taxon>
        <taxon>Pseudomonadati</taxon>
        <taxon>Pseudomonadota</taxon>
        <taxon>Betaproteobacteria</taxon>
        <taxon>Burkholderiales</taxon>
        <taxon>Burkholderiaceae</taxon>
        <taxon>Paraburkholderia</taxon>
    </lineage>
</organism>
<dbReference type="Proteomes" id="UP000019146">
    <property type="component" value="Chromosome 2"/>
</dbReference>
<dbReference type="AlphaFoldDB" id="A0A0P0RJB3"/>
<accession>A0A0P0RJB3</accession>
<keyword evidence="1" id="KW-0472">Membrane</keyword>
<evidence type="ECO:0000313" key="3">
    <source>
        <dbReference type="Proteomes" id="UP000019146"/>
    </source>
</evidence>
<evidence type="ECO:0000313" key="2">
    <source>
        <dbReference type="EMBL" id="ALL68857.1"/>
    </source>
</evidence>
<name>A0A0P0RJB3_9BURK</name>
<keyword evidence="1" id="KW-1133">Transmembrane helix</keyword>
<dbReference type="KEGG" id="bcai:K788_0000134"/>